<feature type="non-terminal residue" evidence="1">
    <location>
        <position position="1"/>
    </location>
</feature>
<evidence type="ECO:0000313" key="1">
    <source>
        <dbReference type="EMBL" id="GAG30407.1"/>
    </source>
</evidence>
<protein>
    <submittedName>
        <fullName evidence="1">Uncharacterized protein</fullName>
    </submittedName>
</protein>
<dbReference type="AlphaFoldDB" id="X0X4R9"/>
<organism evidence="1">
    <name type="scientific">marine sediment metagenome</name>
    <dbReference type="NCBI Taxonomy" id="412755"/>
    <lineage>
        <taxon>unclassified sequences</taxon>
        <taxon>metagenomes</taxon>
        <taxon>ecological metagenomes</taxon>
    </lineage>
</organism>
<proteinExistence type="predicted"/>
<sequence>DIFGPATGSPITGGIHLGGGDCTTLGTISGGKIYYTTTAVYTGTSCNNHTVHNIDIRGATTGISIITGSKNIAYESIFVDDVGTNVTDDGTDTEIGTILDLD</sequence>
<gene>
    <name evidence="1" type="ORF">S01H1_66402</name>
</gene>
<reference evidence="1" key="1">
    <citation type="journal article" date="2014" name="Front. Microbiol.">
        <title>High frequency of phylogenetically diverse reductive dehalogenase-homologous genes in deep subseafloor sedimentary metagenomes.</title>
        <authorList>
            <person name="Kawai M."/>
            <person name="Futagami T."/>
            <person name="Toyoda A."/>
            <person name="Takaki Y."/>
            <person name="Nishi S."/>
            <person name="Hori S."/>
            <person name="Arai W."/>
            <person name="Tsubouchi T."/>
            <person name="Morono Y."/>
            <person name="Uchiyama I."/>
            <person name="Ito T."/>
            <person name="Fujiyama A."/>
            <person name="Inagaki F."/>
            <person name="Takami H."/>
        </authorList>
    </citation>
    <scope>NUCLEOTIDE SEQUENCE</scope>
    <source>
        <strain evidence="1">Expedition CK06-06</strain>
    </source>
</reference>
<comment type="caution">
    <text evidence="1">The sequence shown here is derived from an EMBL/GenBank/DDBJ whole genome shotgun (WGS) entry which is preliminary data.</text>
</comment>
<name>X0X4R9_9ZZZZ</name>
<accession>X0X4R9</accession>
<dbReference type="EMBL" id="BARS01043902">
    <property type="protein sequence ID" value="GAG30407.1"/>
    <property type="molecule type" value="Genomic_DNA"/>
</dbReference>